<dbReference type="Pfam" id="PF04570">
    <property type="entry name" value="zf-FLZ"/>
    <property type="match status" value="1"/>
</dbReference>
<proteinExistence type="inferred from homology"/>
<comment type="caution">
    <text evidence="7">The sequence shown here is derived from an EMBL/GenBank/DDBJ whole genome shotgun (WGS) entry which is preliminary data.</text>
</comment>
<dbReference type="PROSITE" id="PS51795">
    <property type="entry name" value="ZF_FLZ"/>
    <property type="match status" value="1"/>
</dbReference>
<organism evidence="7 8">
    <name type="scientific">Dipteronia dyeriana</name>
    <dbReference type="NCBI Taxonomy" id="168575"/>
    <lineage>
        <taxon>Eukaryota</taxon>
        <taxon>Viridiplantae</taxon>
        <taxon>Streptophyta</taxon>
        <taxon>Embryophyta</taxon>
        <taxon>Tracheophyta</taxon>
        <taxon>Spermatophyta</taxon>
        <taxon>Magnoliopsida</taxon>
        <taxon>eudicotyledons</taxon>
        <taxon>Gunneridae</taxon>
        <taxon>Pentapetalae</taxon>
        <taxon>rosids</taxon>
        <taxon>malvids</taxon>
        <taxon>Sapindales</taxon>
        <taxon>Sapindaceae</taxon>
        <taxon>Hippocastanoideae</taxon>
        <taxon>Acereae</taxon>
        <taxon>Dipteronia</taxon>
    </lineage>
</organism>
<gene>
    <name evidence="7" type="ORF">Ddye_018252</name>
</gene>
<evidence type="ECO:0000259" key="6">
    <source>
        <dbReference type="PROSITE" id="PS51795"/>
    </source>
</evidence>
<evidence type="ECO:0000313" key="8">
    <source>
        <dbReference type="Proteomes" id="UP001280121"/>
    </source>
</evidence>
<feature type="compositionally biased region" description="Basic and acidic residues" evidence="5">
    <location>
        <begin position="87"/>
        <end position="96"/>
    </location>
</feature>
<keyword evidence="8" id="KW-1185">Reference proteome</keyword>
<dbReference type="PANTHER" id="PTHR46057:SF54">
    <property type="entry name" value="FCS-LIKE ZINC FINGER 16"/>
    <property type="match status" value="1"/>
</dbReference>
<evidence type="ECO:0000256" key="5">
    <source>
        <dbReference type="SAM" id="MobiDB-lite"/>
    </source>
</evidence>
<keyword evidence="2" id="KW-0479">Metal-binding</keyword>
<dbReference type="InterPro" id="IPR007650">
    <property type="entry name" value="Zf-FLZ_dom"/>
</dbReference>
<feature type="domain" description="FLZ-type" evidence="6">
    <location>
        <begin position="38"/>
        <end position="82"/>
    </location>
</feature>
<accession>A0AAD9X1L9</accession>
<sequence>MKKSPSSLQAEQESLTPVIFTVSSPEVMEKSVHGNFASFLEECHFCKQDISKKSTVFMYGDMRGFCSAECRGKQMTIENFDKSIEIRKGDKNTGGKRERKSSILQDKPSGSRPC</sequence>
<evidence type="ECO:0000256" key="3">
    <source>
        <dbReference type="ARBA" id="ARBA00022771"/>
    </source>
</evidence>
<feature type="region of interest" description="Disordered" evidence="5">
    <location>
        <begin position="87"/>
        <end position="114"/>
    </location>
</feature>
<keyword evidence="3" id="KW-0862">Zinc</keyword>
<dbReference type="PANTHER" id="PTHR46057">
    <property type="entry name" value="FCS-LIKE ZINC FINGER 1-RELATED"/>
    <property type="match status" value="1"/>
</dbReference>
<dbReference type="AlphaFoldDB" id="A0AAD9X1L9"/>
<evidence type="ECO:0000256" key="2">
    <source>
        <dbReference type="ARBA" id="ARBA00022723"/>
    </source>
</evidence>
<dbReference type="EMBL" id="JANJYI010000005">
    <property type="protein sequence ID" value="KAK2650763.1"/>
    <property type="molecule type" value="Genomic_DNA"/>
</dbReference>
<reference evidence="7" key="1">
    <citation type="journal article" date="2023" name="Plant J.">
        <title>Genome sequences and population genomics provide insights into the demographic history, inbreeding, and mutation load of two 'living fossil' tree species of Dipteronia.</title>
        <authorList>
            <person name="Feng Y."/>
            <person name="Comes H.P."/>
            <person name="Chen J."/>
            <person name="Zhu S."/>
            <person name="Lu R."/>
            <person name="Zhang X."/>
            <person name="Li P."/>
            <person name="Qiu J."/>
            <person name="Olsen K.M."/>
            <person name="Qiu Y."/>
        </authorList>
    </citation>
    <scope>NUCLEOTIDE SEQUENCE</scope>
    <source>
        <strain evidence="7">KIB01</strain>
    </source>
</reference>
<evidence type="ECO:0000256" key="4">
    <source>
        <dbReference type="PROSITE-ProRule" id="PRU01131"/>
    </source>
</evidence>
<evidence type="ECO:0000313" key="7">
    <source>
        <dbReference type="EMBL" id="KAK2650763.1"/>
    </source>
</evidence>
<keyword evidence="3" id="KW-0863">Zinc-finger</keyword>
<feature type="zinc finger region" description="FLZ-type" evidence="4">
    <location>
        <begin position="38"/>
        <end position="82"/>
    </location>
</feature>
<protein>
    <recommendedName>
        <fullName evidence="6">FLZ-type domain-containing protein</fullName>
    </recommendedName>
</protein>
<name>A0AAD9X1L9_9ROSI</name>
<comment type="similarity">
    <text evidence="1">Belongs to the FLZ family.</text>
</comment>
<dbReference type="GO" id="GO:0008270">
    <property type="term" value="F:zinc ion binding"/>
    <property type="evidence" value="ECO:0007669"/>
    <property type="project" value="UniProtKB-KW"/>
</dbReference>
<dbReference type="Proteomes" id="UP001280121">
    <property type="component" value="Unassembled WGS sequence"/>
</dbReference>
<dbReference type="InterPro" id="IPR044533">
    <property type="entry name" value="FLZ1/2/3"/>
</dbReference>
<evidence type="ECO:0000256" key="1">
    <source>
        <dbReference type="ARBA" id="ARBA00009374"/>
    </source>
</evidence>